<dbReference type="Pfam" id="PF02311">
    <property type="entry name" value="AraC_binding"/>
    <property type="match status" value="1"/>
</dbReference>
<reference evidence="4" key="1">
    <citation type="journal article" date="2019" name="Int. J. Syst. Evol. Microbiol.">
        <title>The Global Catalogue of Microorganisms (GCM) 10K type strain sequencing project: providing services to taxonomists for standard genome sequencing and annotation.</title>
        <authorList>
            <consortium name="The Broad Institute Genomics Platform"/>
            <consortium name="The Broad Institute Genome Sequencing Center for Infectious Disease"/>
            <person name="Wu L."/>
            <person name="Ma J."/>
        </authorList>
    </citation>
    <scope>NUCLEOTIDE SEQUENCE [LARGE SCALE GENOMIC DNA]</scope>
    <source>
        <strain evidence="4">JCM 11117</strain>
    </source>
</reference>
<dbReference type="SUPFAM" id="SSF51182">
    <property type="entry name" value="RmlC-like cupins"/>
    <property type="match status" value="1"/>
</dbReference>
<keyword evidence="4" id="KW-1185">Reference proteome</keyword>
<evidence type="ECO:0000259" key="2">
    <source>
        <dbReference type="Pfam" id="PF02311"/>
    </source>
</evidence>
<accession>A0ABP3YLL0</accession>
<comment type="caution">
    <text evidence="3">The sequence shown here is derived from an EMBL/GenBank/DDBJ whole genome shotgun (WGS) entry which is preliminary data.</text>
</comment>
<dbReference type="InterPro" id="IPR014710">
    <property type="entry name" value="RmlC-like_jellyroll"/>
</dbReference>
<evidence type="ECO:0000313" key="3">
    <source>
        <dbReference type="EMBL" id="GAA0896211.1"/>
    </source>
</evidence>
<dbReference type="Proteomes" id="UP001499967">
    <property type="component" value="Unassembled WGS sequence"/>
</dbReference>
<feature type="domain" description="AraC-type arabinose-binding/dimerisation" evidence="2">
    <location>
        <begin position="45"/>
        <end position="110"/>
    </location>
</feature>
<keyword evidence="1" id="KW-0238">DNA-binding</keyword>
<dbReference type="InterPro" id="IPR003313">
    <property type="entry name" value="AraC-bd"/>
</dbReference>
<evidence type="ECO:0000313" key="4">
    <source>
        <dbReference type="Proteomes" id="UP001499967"/>
    </source>
</evidence>
<gene>
    <name evidence="3" type="ORF">GCM10009559_54320</name>
</gene>
<name>A0ABP3YLL0_9PSEU</name>
<dbReference type="EMBL" id="BAAAHP010000166">
    <property type="protein sequence ID" value="GAA0896211.1"/>
    <property type="molecule type" value="Genomic_DNA"/>
</dbReference>
<dbReference type="PANTHER" id="PTHR43698:SF1">
    <property type="entry name" value="BLL4564 PROTEIN"/>
    <property type="match status" value="1"/>
</dbReference>
<dbReference type="RefSeq" id="WP_343944435.1">
    <property type="nucleotide sequence ID" value="NZ_BAAAHP010000166.1"/>
</dbReference>
<protein>
    <submittedName>
        <fullName evidence="3">Cupin domain-containing protein</fullName>
    </submittedName>
</protein>
<evidence type="ECO:0000256" key="1">
    <source>
        <dbReference type="ARBA" id="ARBA00023125"/>
    </source>
</evidence>
<dbReference type="Gene3D" id="2.60.120.10">
    <property type="entry name" value="Jelly Rolls"/>
    <property type="match status" value="1"/>
</dbReference>
<sequence>MHMIRARSGRPTVPRTDTLTGAVFADPASTPGEEPFVNDVVFTPGARTYWHRHGGGQLIVVSHGRGWVVRADGYGGPVEAGQSVWTAPGELHWHGAGPESFWVQRAYSFGTTAEWFAEVSDEEYARAVQEARW</sequence>
<dbReference type="PANTHER" id="PTHR43698">
    <property type="entry name" value="RIBD C-TERMINAL DOMAIN CONTAINING PROTEIN"/>
    <property type="match status" value="1"/>
</dbReference>
<proteinExistence type="predicted"/>
<organism evidence="3 4">
    <name type="scientific">Pseudonocardia zijingensis</name>
    <dbReference type="NCBI Taxonomy" id="153376"/>
    <lineage>
        <taxon>Bacteria</taxon>
        <taxon>Bacillati</taxon>
        <taxon>Actinomycetota</taxon>
        <taxon>Actinomycetes</taxon>
        <taxon>Pseudonocardiales</taxon>
        <taxon>Pseudonocardiaceae</taxon>
        <taxon>Pseudonocardia</taxon>
    </lineage>
</organism>
<dbReference type="InterPro" id="IPR011051">
    <property type="entry name" value="RmlC_Cupin_sf"/>
</dbReference>